<accession>A0AAW9DFU8</accession>
<dbReference type="Pfam" id="PF12949">
    <property type="entry name" value="HeH"/>
    <property type="match status" value="1"/>
</dbReference>
<dbReference type="InterPro" id="IPR036361">
    <property type="entry name" value="SAP_dom_sf"/>
</dbReference>
<reference evidence="2" key="1">
    <citation type="submission" date="2023-11" db="EMBL/GenBank/DDBJ databases">
        <title>Antimicrobial resistance in invasive Streptococcus suis isolated in Spain and the associated genetic mechanisms.</title>
        <authorList>
            <person name="Uruen C."/>
            <person name="Arenas J.A."/>
        </authorList>
    </citation>
    <scope>NUCLEOTIDE SEQUENCE</scope>
    <source>
        <strain evidence="2">Ss_70</strain>
    </source>
</reference>
<dbReference type="EMBL" id="JAWWZK010000009">
    <property type="protein sequence ID" value="MDX5037813.1"/>
    <property type="molecule type" value="Genomic_DNA"/>
</dbReference>
<dbReference type="InterPro" id="IPR025856">
    <property type="entry name" value="HeH/LEM_domain"/>
</dbReference>
<proteinExistence type="predicted"/>
<name>A0AAW9DFU8_STRSU</name>
<comment type="caution">
    <text evidence="2">The sequence shown here is derived from an EMBL/GenBank/DDBJ whole genome shotgun (WGS) entry which is preliminary data.</text>
</comment>
<dbReference type="CDD" id="cd12935">
    <property type="entry name" value="LEM_like"/>
    <property type="match status" value="1"/>
</dbReference>
<evidence type="ECO:0000259" key="1">
    <source>
        <dbReference type="Pfam" id="PF12949"/>
    </source>
</evidence>
<organism evidence="2 3">
    <name type="scientific">Streptococcus suis</name>
    <dbReference type="NCBI Taxonomy" id="1307"/>
    <lineage>
        <taxon>Bacteria</taxon>
        <taxon>Bacillati</taxon>
        <taxon>Bacillota</taxon>
        <taxon>Bacilli</taxon>
        <taxon>Lactobacillales</taxon>
        <taxon>Streptococcaceae</taxon>
        <taxon>Streptococcus</taxon>
    </lineage>
</organism>
<evidence type="ECO:0000313" key="2">
    <source>
        <dbReference type="EMBL" id="MDX5037813.1"/>
    </source>
</evidence>
<protein>
    <submittedName>
        <fullName evidence="2">HeH/LEM domain-containing protein</fullName>
    </submittedName>
</protein>
<dbReference type="Gene3D" id="1.10.720.30">
    <property type="entry name" value="SAP domain"/>
    <property type="match status" value="1"/>
</dbReference>
<evidence type="ECO:0000313" key="3">
    <source>
        <dbReference type="Proteomes" id="UP001270004"/>
    </source>
</evidence>
<dbReference type="Proteomes" id="UP001270004">
    <property type="component" value="Unassembled WGS sequence"/>
</dbReference>
<dbReference type="AlphaFoldDB" id="A0AAW9DFU8"/>
<sequence>MIYKNTTTGAVIVTDAKITGGDWELVKEKDVPKTPTVPELKSILTELGIEFNPKANKEELLQLYQESQNLNEEE</sequence>
<gene>
    <name evidence="2" type="ORF">SHY70_05895</name>
</gene>
<dbReference type="RefSeq" id="WP_203200537.1">
    <property type="nucleotide sequence ID" value="NZ_CP102148.1"/>
</dbReference>
<feature type="domain" description="HeH/LEM" evidence="1">
    <location>
        <begin position="32"/>
        <end position="63"/>
    </location>
</feature>